<evidence type="ECO:0000256" key="2">
    <source>
        <dbReference type="SAM" id="MobiDB-lite"/>
    </source>
</evidence>
<dbReference type="GO" id="GO:0006357">
    <property type="term" value="P:regulation of transcription by RNA polymerase II"/>
    <property type="evidence" value="ECO:0007669"/>
    <property type="project" value="TreeGrafter"/>
</dbReference>
<sequence>MDERIKSLNFVALVKTHSCLYNVKHESYNRPDIREEAWLEISKIMCESVQTCKERWKNIRTVFLRHLRKTAAYGLVGRNKKKYYLENALQFLLPFLKNSQIQTEKLGVEFDPEHNESNDAAEDSMTPTGEGIEPEFETESQLNETETDPLLNETLTDFRVKREIATRTTLPKRKNSSDAEKSIAEYFDAKRAKLCNPNESADQKFLLSLLPDMELMNASQKRRCKREFLEVIDKILQDNQEQSYP</sequence>
<keyword evidence="1" id="KW-0539">Nucleus</keyword>
<gene>
    <name evidence="5" type="ORF">CEUTPL_LOCUS6727</name>
</gene>
<feature type="domain" description="MADF" evidence="3">
    <location>
        <begin position="9"/>
        <end position="97"/>
    </location>
</feature>
<dbReference type="Pfam" id="PF02944">
    <property type="entry name" value="BESS"/>
    <property type="match status" value="1"/>
</dbReference>
<keyword evidence="6" id="KW-1185">Reference proteome</keyword>
<dbReference type="OrthoDB" id="6147983at2759"/>
<comment type="subcellular location">
    <subcellularLocation>
        <location evidence="1">Nucleus</location>
    </subcellularLocation>
</comment>
<dbReference type="EMBL" id="OU892279">
    <property type="protein sequence ID" value="CAG9766139.1"/>
    <property type="molecule type" value="Genomic_DNA"/>
</dbReference>
<accession>A0A9N9QN79</accession>
<dbReference type="PANTHER" id="PTHR12243">
    <property type="entry name" value="MADF DOMAIN TRANSCRIPTION FACTOR"/>
    <property type="match status" value="1"/>
</dbReference>
<protein>
    <recommendedName>
        <fullName evidence="7">Transcription factor Adf-1</fullName>
    </recommendedName>
</protein>
<dbReference type="PANTHER" id="PTHR12243:SF60">
    <property type="entry name" value="SI:CH211-15D5.12-RELATED"/>
    <property type="match status" value="1"/>
</dbReference>
<evidence type="ECO:0000259" key="3">
    <source>
        <dbReference type="PROSITE" id="PS51029"/>
    </source>
</evidence>
<dbReference type="Proteomes" id="UP001152799">
    <property type="component" value="Chromosome 3"/>
</dbReference>
<evidence type="ECO:0000256" key="1">
    <source>
        <dbReference type="PROSITE-ProRule" id="PRU00371"/>
    </source>
</evidence>
<dbReference type="PROSITE" id="PS51031">
    <property type="entry name" value="BESS"/>
    <property type="match status" value="1"/>
</dbReference>
<dbReference type="GO" id="GO:0005667">
    <property type="term" value="C:transcription regulator complex"/>
    <property type="evidence" value="ECO:0007669"/>
    <property type="project" value="TreeGrafter"/>
</dbReference>
<feature type="region of interest" description="Disordered" evidence="2">
    <location>
        <begin position="109"/>
        <end position="149"/>
    </location>
</feature>
<dbReference type="Pfam" id="PF10545">
    <property type="entry name" value="MADF_DNA_bdg"/>
    <property type="match status" value="1"/>
</dbReference>
<dbReference type="InterPro" id="IPR006578">
    <property type="entry name" value="MADF-dom"/>
</dbReference>
<proteinExistence type="predicted"/>
<dbReference type="SMART" id="SM00595">
    <property type="entry name" value="MADF"/>
    <property type="match status" value="1"/>
</dbReference>
<dbReference type="PROSITE" id="PS51029">
    <property type="entry name" value="MADF"/>
    <property type="match status" value="1"/>
</dbReference>
<name>A0A9N9QN79_9CUCU</name>
<evidence type="ECO:0000313" key="6">
    <source>
        <dbReference type="Proteomes" id="UP001152799"/>
    </source>
</evidence>
<dbReference type="InterPro" id="IPR004210">
    <property type="entry name" value="BESS_motif"/>
</dbReference>
<dbReference type="GO" id="GO:0005634">
    <property type="term" value="C:nucleus"/>
    <property type="evidence" value="ECO:0007669"/>
    <property type="project" value="UniProtKB-SubCell"/>
</dbReference>
<evidence type="ECO:0008006" key="7">
    <source>
        <dbReference type="Google" id="ProtNLM"/>
    </source>
</evidence>
<organism evidence="5 6">
    <name type="scientific">Ceutorhynchus assimilis</name>
    <name type="common">cabbage seed weevil</name>
    <dbReference type="NCBI Taxonomy" id="467358"/>
    <lineage>
        <taxon>Eukaryota</taxon>
        <taxon>Metazoa</taxon>
        <taxon>Ecdysozoa</taxon>
        <taxon>Arthropoda</taxon>
        <taxon>Hexapoda</taxon>
        <taxon>Insecta</taxon>
        <taxon>Pterygota</taxon>
        <taxon>Neoptera</taxon>
        <taxon>Endopterygota</taxon>
        <taxon>Coleoptera</taxon>
        <taxon>Polyphaga</taxon>
        <taxon>Cucujiformia</taxon>
        <taxon>Curculionidae</taxon>
        <taxon>Ceutorhynchinae</taxon>
        <taxon>Ceutorhynchus</taxon>
    </lineage>
</organism>
<reference evidence="5" key="1">
    <citation type="submission" date="2022-01" db="EMBL/GenBank/DDBJ databases">
        <authorList>
            <person name="King R."/>
        </authorList>
    </citation>
    <scope>NUCLEOTIDE SEQUENCE</scope>
</reference>
<evidence type="ECO:0000313" key="5">
    <source>
        <dbReference type="EMBL" id="CAG9766139.1"/>
    </source>
</evidence>
<feature type="domain" description="BESS" evidence="4">
    <location>
        <begin position="199"/>
        <end position="238"/>
    </location>
</feature>
<dbReference type="InterPro" id="IPR039353">
    <property type="entry name" value="TF_Adf1"/>
</dbReference>
<evidence type="ECO:0000259" key="4">
    <source>
        <dbReference type="PROSITE" id="PS51031"/>
    </source>
</evidence>
<dbReference type="AlphaFoldDB" id="A0A9N9QN79"/>
<dbReference type="GO" id="GO:0003677">
    <property type="term" value="F:DNA binding"/>
    <property type="evidence" value="ECO:0007669"/>
    <property type="project" value="InterPro"/>
</dbReference>